<sequence length="251" mass="27962">MLTPERHRIILELLEKKEVVKLQELVEATFSSESTIRRDLSQLEENKQLKRVHGGASLLKQKSEELSITEKATKNLAEKESIAKHAASLIRDGDCIFLDAGTTTYQMISHIKANDIKVVTNGLTHLEALFDRNIETYLTGGYIKQKTKALIGRGALEGLQSYQFDKSFIGVNGIHPNYGFTTPDPEEAAVKNLAIHLGQRVYVLADHSKFHDVTFAKVANLEDAIVITNESDPEILEAFTDKLTIEVVTTS</sequence>
<dbReference type="RefSeq" id="WP_377929331.1">
    <property type="nucleotide sequence ID" value="NZ_JBHUEM010000033.1"/>
</dbReference>
<dbReference type="SUPFAM" id="SSF100950">
    <property type="entry name" value="NagB/RpiA/CoA transferase-like"/>
    <property type="match status" value="1"/>
</dbReference>
<dbReference type="SMART" id="SM00420">
    <property type="entry name" value="HTH_DEOR"/>
    <property type="match status" value="1"/>
</dbReference>
<keyword evidence="1" id="KW-0805">Transcription regulation</keyword>
<dbReference type="PANTHER" id="PTHR30363">
    <property type="entry name" value="HTH-TYPE TRANSCRIPTIONAL REGULATOR SRLR-RELATED"/>
    <property type="match status" value="1"/>
</dbReference>
<dbReference type="PRINTS" id="PR00037">
    <property type="entry name" value="HTHLACR"/>
</dbReference>
<gene>
    <name evidence="5" type="ORF">ACFSCX_16425</name>
</gene>
<dbReference type="GO" id="GO:0003677">
    <property type="term" value="F:DNA binding"/>
    <property type="evidence" value="ECO:0007669"/>
    <property type="project" value="UniProtKB-KW"/>
</dbReference>
<dbReference type="InterPro" id="IPR001034">
    <property type="entry name" value="DeoR_HTH"/>
</dbReference>
<protein>
    <submittedName>
        <fullName evidence="5">DeoR/GlpR family DNA-binding transcription regulator</fullName>
    </submittedName>
</protein>
<dbReference type="EMBL" id="JBHUEM010000033">
    <property type="protein sequence ID" value="MFD1738116.1"/>
    <property type="molecule type" value="Genomic_DNA"/>
</dbReference>
<dbReference type="PANTHER" id="PTHR30363:SF56">
    <property type="entry name" value="TRANSCRIPTIONAL REGULATOR, DEOR FAMILY"/>
    <property type="match status" value="1"/>
</dbReference>
<dbReference type="Gene3D" id="3.40.50.1360">
    <property type="match status" value="1"/>
</dbReference>
<evidence type="ECO:0000256" key="2">
    <source>
        <dbReference type="ARBA" id="ARBA00023125"/>
    </source>
</evidence>
<accession>A0ABW4LUJ0</accession>
<dbReference type="InterPro" id="IPR036390">
    <property type="entry name" value="WH_DNA-bd_sf"/>
</dbReference>
<evidence type="ECO:0000256" key="1">
    <source>
        <dbReference type="ARBA" id="ARBA00023015"/>
    </source>
</evidence>
<organism evidence="5 6">
    <name type="scientific">Bacillus salitolerans</name>
    <dbReference type="NCBI Taxonomy" id="1437434"/>
    <lineage>
        <taxon>Bacteria</taxon>
        <taxon>Bacillati</taxon>
        <taxon>Bacillota</taxon>
        <taxon>Bacilli</taxon>
        <taxon>Bacillales</taxon>
        <taxon>Bacillaceae</taxon>
        <taxon>Bacillus</taxon>
    </lineage>
</organism>
<dbReference type="SUPFAM" id="SSF46785">
    <property type="entry name" value="Winged helix' DNA-binding domain"/>
    <property type="match status" value="1"/>
</dbReference>
<comment type="caution">
    <text evidence="5">The sequence shown here is derived from an EMBL/GenBank/DDBJ whole genome shotgun (WGS) entry which is preliminary data.</text>
</comment>
<dbReference type="InterPro" id="IPR014036">
    <property type="entry name" value="DeoR-like_C"/>
</dbReference>
<evidence type="ECO:0000313" key="5">
    <source>
        <dbReference type="EMBL" id="MFD1738116.1"/>
    </source>
</evidence>
<dbReference type="InterPro" id="IPR037171">
    <property type="entry name" value="NagB/RpiA_transferase-like"/>
</dbReference>
<evidence type="ECO:0000313" key="6">
    <source>
        <dbReference type="Proteomes" id="UP001597214"/>
    </source>
</evidence>
<feature type="domain" description="HTH deoR-type" evidence="4">
    <location>
        <begin position="3"/>
        <end position="58"/>
    </location>
</feature>
<evidence type="ECO:0000259" key="4">
    <source>
        <dbReference type="PROSITE" id="PS51000"/>
    </source>
</evidence>
<keyword evidence="6" id="KW-1185">Reference proteome</keyword>
<name>A0ABW4LUJ0_9BACI</name>
<reference evidence="6" key="1">
    <citation type="journal article" date="2019" name="Int. J. Syst. Evol. Microbiol.">
        <title>The Global Catalogue of Microorganisms (GCM) 10K type strain sequencing project: providing services to taxonomists for standard genome sequencing and annotation.</title>
        <authorList>
            <consortium name="The Broad Institute Genomics Platform"/>
            <consortium name="The Broad Institute Genome Sequencing Center for Infectious Disease"/>
            <person name="Wu L."/>
            <person name="Ma J."/>
        </authorList>
    </citation>
    <scope>NUCLEOTIDE SEQUENCE [LARGE SCALE GENOMIC DNA]</scope>
    <source>
        <strain evidence="6">CCUG 49339</strain>
    </source>
</reference>
<keyword evidence="2 5" id="KW-0238">DNA-binding</keyword>
<dbReference type="InterPro" id="IPR050313">
    <property type="entry name" value="Carb_Metab_HTH_regulators"/>
</dbReference>
<keyword evidence="3" id="KW-0804">Transcription</keyword>
<dbReference type="Proteomes" id="UP001597214">
    <property type="component" value="Unassembled WGS sequence"/>
</dbReference>
<evidence type="ECO:0000256" key="3">
    <source>
        <dbReference type="ARBA" id="ARBA00023163"/>
    </source>
</evidence>
<dbReference type="Pfam" id="PF08220">
    <property type="entry name" value="HTH_DeoR"/>
    <property type="match status" value="1"/>
</dbReference>
<dbReference type="Pfam" id="PF00455">
    <property type="entry name" value="DeoRC"/>
    <property type="match status" value="1"/>
</dbReference>
<proteinExistence type="predicted"/>
<dbReference type="PROSITE" id="PS51000">
    <property type="entry name" value="HTH_DEOR_2"/>
    <property type="match status" value="1"/>
</dbReference>
<dbReference type="InterPro" id="IPR018356">
    <property type="entry name" value="Tscrpt_reg_HTH_DeoR_CS"/>
</dbReference>
<dbReference type="PROSITE" id="PS00894">
    <property type="entry name" value="HTH_DEOR_1"/>
    <property type="match status" value="1"/>
</dbReference>
<dbReference type="SMART" id="SM01134">
    <property type="entry name" value="DeoRC"/>
    <property type="match status" value="1"/>
</dbReference>